<keyword evidence="3 6" id="KW-1133">Transmembrane helix</keyword>
<dbReference type="Proteomes" id="UP000325780">
    <property type="component" value="Unassembled WGS sequence"/>
</dbReference>
<feature type="compositionally biased region" description="Basic and acidic residues" evidence="5">
    <location>
        <begin position="349"/>
        <end position="365"/>
    </location>
</feature>
<accession>A0A5N6U483</accession>
<evidence type="ECO:0000256" key="1">
    <source>
        <dbReference type="ARBA" id="ARBA00004141"/>
    </source>
</evidence>
<evidence type="ECO:0000256" key="4">
    <source>
        <dbReference type="ARBA" id="ARBA00023136"/>
    </source>
</evidence>
<dbReference type="Pfam" id="PF04479">
    <property type="entry name" value="RTA1"/>
    <property type="match status" value="1"/>
</dbReference>
<evidence type="ECO:0000313" key="8">
    <source>
        <dbReference type="Proteomes" id="UP000325780"/>
    </source>
</evidence>
<dbReference type="GO" id="GO:0016020">
    <property type="term" value="C:membrane"/>
    <property type="evidence" value="ECO:0007669"/>
    <property type="project" value="UniProtKB-SubCell"/>
</dbReference>
<feature type="transmembrane region" description="Helical" evidence="6">
    <location>
        <begin position="181"/>
        <end position="201"/>
    </location>
</feature>
<name>A0A5N6U483_ASPAV</name>
<organism evidence="7 8">
    <name type="scientific">Aspergillus avenaceus</name>
    <dbReference type="NCBI Taxonomy" id="36643"/>
    <lineage>
        <taxon>Eukaryota</taxon>
        <taxon>Fungi</taxon>
        <taxon>Dikarya</taxon>
        <taxon>Ascomycota</taxon>
        <taxon>Pezizomycotina</taxon>
        <taxon>Eurotiomycetes</taxon>
        <taxon>Eurotiomycetidae</taxon>
        <taxon>Eurotiales</taxon>
        <taxon>Aspergillaceae</taxon>
        <taxon>Aspergillus</taxon>
        <taxon>Aspergillus subgen. Circumdati</taxon>
    </lineage>
</organism>
<feature type="transmembrane region" description="Helical" evidence="6">
    <location>
        <begin position="98"/>
        <end position="122"/>
    </location>
</feature>
<evidence type="ECO:0000313" key="7">
    <source>
        <dbReference type="EMBL" id="KAE8153051.1"/>
    </source>
</evidence>
<feature type="transmembrane region" description="Helical" evidence="6">
    <location>
        <begin position="34"/>
        <end position="57"/>
    </location>
</feature>
<evidence type="ECO:0008006" key="9">
    <source>
        <dbReference type="Google" id="ProtNLM"/>
    </source>
</evidence>
<gene>
    <name evidence="7" type="ORF">BDV25DRAFT_169594</name>
</gene>
<dbReference type="PANTHER" id="PTHR31465">
    <property type="entry name" value="PROTEIN RTA1-RELATED"/>
    <property type="match status" value="1"/>
</dbReference>
<evidence type="ECO:0000256" key="6">
    <source>
        <dbReference type="SAM" id="Phobius"/>
    </source>
</evidence>
<dbReference type="EMBL" id="ML742044">
    <property type="protein sequence ID" value="KAE8153051.1"/>
    <property type="molecule type" value="Genomic_DNA"/>
</dbReference>
<dbReference type="OrthoDB" id="5384040at2759"/>
<keyword evidence="8" id="KW-1185">Reference proteome</keyword>
<feature type="transmembrane region" description="Helical" evidence="6">
    <location>
        <begin position="69"/>
        <end position="86"/>
    </location>
</feature>
<keyword evidence="4 6" id="KW-0472">Membrane</keyword>
<evidence type="ECO:0000256" key="2">
    <source>
        <dbReference type="ARBA" id="ARBA00022692"/>
    </source>
</evidence>
<feature type="region of interest" description="Disordered" evidence="5">
    <location>
        <begin position="311"/>
        <end position="365"/>
    </location>
</feature>
<keyword evidence="2 6" id="KW-0812">Transmembrane</keyword>
<dbReference type="PANTHER" id="PTHR31465:SF15">
    <property type="entry name" value="LIPID TRANSPORTER ATNI-RELATED"/>
    <property type="match status" value="1"/>
</dbReference>
<protein>
    <recommendedName>
        <fullName evidence="9">RTA1 like protein-domain-containing protein</fullName>
    </recommendedName>
</protein>
<proteinExistence type="predicted"/>
<reference evidence="7 8" key="1">
    <citation type="submission" date="2019-04" db="EMBL/GenBank/DDBJ databases">
        <title>Friends and foes A comparative genomics study of 23 Aspergillus species from section Flavi.</title>
        <authorList>
            <consortium name="DOE Joint Genome Institute"/>
            <person name="Kjaerbolling I."/>
            <person name="Vesth T."/>
            <person name="Frisvad J.C."/>
            <person name="Nybo J.L."/>
            <person name="Theobald S."/>
            <person name="Kildgaard S."/>
            <person name="Isbrandt T."/>
            <person name="Kuo A."/>
            <person name="Sato A."/>
            <person name="Lyhne E.K."/>
            <person name="Kogle M.E."/>
            <person name="Wiebenga A."/>
            <person name="Kun R.S."/>
            <person name="Lubbers R.J."/>
            <person name="Makela M.R."/>
            <person name="Barry K."/>
            <person name="Chovatia M."/>
            <person name="Clum A."/>
            <person name="Daum C."/>
            <person name="Haridas S."/>
            <person name="He G."/>
            <person name="LaButti K."/>
            <person name="Lipzen A."/>
            <person name="Mondo S."/>
            <person name="Riley R."/>
            <person name="Salamov A."/>
            <person name="Simmons B.A."/>
            <person name="Magnuson J.K."/>
            <person name="Henrissat B."/>
            <person name="Mortensen U.H."/>
            <person name="Larsen T.O."/>
            <person name="Devries R.P."/>
            <person name="Grigoriev I.V."/>
            <person name="Machida M."/>
            <person name="Baker S.E."/>
            <person name="Andersen M.R."/>
        </authorList>
    </citation>
    <scope>NUCLEOTIDE SEQUENCE [LARGE SCALE GENOMIC DNA]</scope>
    <source>
        <strain evidence="7 8">IBT 18842</strain>
    </source>
</reference>
<feature type="transmembrane region" description="Helical" evidence="6">
    <location>
        <begin position="229"/>
        <end position="247"/>
    </location>
</feature>
<evidence type="ECO:0000256" key="5">
    <source>
        <dbReference type="SAM" id="MobiDB-lite"/>
    </source>
</evidence>
<dbReference type="AlphaFoldDB" id="A0A5N6U483"/>
<feature type="transmembrane region" description="Helical" evidence="6">
    <location>
        <begin position="143"/>
        <end position="161"/>
    </location>
</feature>
<dbReference type="InterPro" id="IPR007568">
    <property type="entry name" value="RTA1"/>
</dbReference>
<comment type="subcellular location">
    <subcellularLocation>
        <location evidence="1">Membrane</location>
        <topology evidence="1">Multi-pass membrane protein</topology>
    </subcellularLocation>
</comment>
<evidence type="ECO:0000256" key="3">
    <source>
        <dbReference type="ARBA" id="ARBA00022989"/>
    </source>
</evidence>
<sequence length="365" mass="41509">MSATTTASATASPTCLDITPGKNGYLPPESCDVILYYVPSFAAAVLFCVLFGLTTILHGVQAVLYKKTYTWVIIMGGTWELLAFIFRALQTRQQDKDYWATLHTMFFLLAPIWINAFIYMTLGRMIHYFIPAKKLAHISARRYGLLFVLLDIFAFLVQLGGAGLTTDTDASEKTIMLGLHIYMGGIGLQEFFILCFTGLLIKMHLLMVRMESSHELDFEKLKGGFNWRWLFYAIYFSLGMITIRIIFRLAQYAQGTSATNPVLTHEWFEYVFDAAPMFLSLLALNVFHPGRILQGPDADFPKVTRAEKKQLKREKKEMKMRRKAEKKTGVPQSTAYMGAQPGGYSPVDVEDHTGRWDRQERFYGA</sequence>